<keyword evidence="2" id="KW-1185">Reference proteome</keyword>
<dbReference type="GO" id="GO:0016020">
    <property type="term" value="C:membrane"/>
    <property type="evidence" value="ECO:0007669"/>
    <property type="project" value="UniProtKB-SubCell"/>
</dbReference>
<keyword evidence="1" id="KW-1133">Transmembrane helix</keyword>
<protein>
    <recommendedName>
        <fullName evidence="1">Receptor expression-enhancing protein</fullName>
    </recommendedName>
</protein>
<comment type="similarity">
    <text evidence="1">Belongs to the DP1 family.</text>
</comment>
<dbReference type="WBParaSite" id="Gr19_v10_g12096.t1">
    <property type="protein sequence ID" value="Gr19_v10_g12096.t1"/>
    <property type="gene ID" value="Gr19_v10_g12096"/>
</dbReference>
<keyword evidence="1" id="KW-0812">Transmembrane</keyword>
<sequence>MSNEAATSAAGGARRLQPRQVPVNSYKDVLPVLKETLRKLEHPFIRKLEEKTGLDREKLCYIVCSAVTFLLMCSPGNAFLCTLIGVAYPAYQSLMSIRTKTDDTQWLMYWCLFALFSLCDNSFAVALPLYALVKTIILLYLALPQTYGAHNIYVIYVDPMLDWAIVRITAAIALMGVSCKKGIESTVNELIVSSGEDVPSETRHGFVNAVISEVEMPMDANFHRHIAGRDALRTS</sequence>
<dbReference type="PANTHER" id="PTHR12300">
    <property type="entry name" value="HVA22-LIKE PROTEINS"/>
    <property type="match status" value="1"/>
</dbReference>
<organism evidence="2 3">
    <name type="scientific">Globodera rostochiensis</name>
    <name type="common">Golden nematode worm</name>
    <name type="synonym">Heterodera rostochiensis</name>
    <dbReference type="NCBI Taxonomy" id="31243"/>
    <lineage>
        <taxon>Eukaryota</taxon>
        <taxon>Metazoa</taxon>
        <taxon>Ecdysozoa</taxon>
        <taxon>Nematoda</taxon>
        <taxon>Chromadorea</taxon>
        <taxon>Rhabditida</taxon>
        <taxon>Tylenchina</taxon>
        <taxon>Tylenchomorpha</taxon>
        <taxon>Tylenchoidea</taxon>
        <taxon>Heteroderidae</taxon>
        <taxon>Heteroderinae</taxon>
        <taxon>Globodera</taxon>
    </lineage>
</organism>
<reference evidence="3" key="1">
    <citation type="submission" date="2022-11" db="UniProtKB">
        <authorList>
            <consortium name="WormBaseParasite"/>
        </authorList>
    </citation>
    <scope>IDENTIFICATION</scope>
</reference>
<dbReference type="Pfam" id="PF03134">
    <property type="entry name" value="TB2_DP1_HVA22"/>
    <property type="match status" value="1"/>
</dbReference>
<feature type="transmembrane region" description="Helical" evidence="1">
    <location>
        <begin position="107"/>
        <end position="133"/>
    </location>
</feature>
<dbReference type="AlphaFoldDB" id="A0A914GXG0"/>
<comment type="subcellular location">
    <subcellularLocation>
        <location evidence="1">Membrane</location>
        <topology evidence="1">Multi-pass membrane protein</topology>
    </subcellularLocation>
</comment>
<dbReference type="Proteomes" id="UP000887572">
    <property type="component" value="Unplaced"/>
</dbReference>
<dbReference type="PANTHER" id="PTHR12300:SF34">
    <property type="entry name" value="RECEPTOR EXPRESSION-ENHANCING PROTEIN"/>
    <property type="match status" value="1"/>
</dbReference>
<keyword evidence="1" id="KW-0472">Membrane</keyword>
<dbReference type="InterPro" id="IPR004345">
    <property type="entry name" value="TB2_DP1_HVA22"/>
</dbReference>
<name>A0A914GXG0_GLORO</name>
<evidence type="ECO:0000313" key="3">
    <source>
        <dbReference type="WBParaSite" id="Gr19_v10_g12096.t1"/>
    </source>
</evidence>
<evidence type="ECO:0000313" key="2">
    <source>
        <dbReference type="Proteomes" id="UP000887572"/>
    </source>
</evidence>
<feature type="transmembrane region" description="Helical" evidence="1">
    <location>
        <begin position="59"/>
        <end position="87"/>
    </location>
</feature>
<evidence type="ECO:0000256" key="1">
    <source>
        <dbReference type="RuleBase" id="RU362006"/>
    </source>
</evidence>
<proteinExistence type="inferred from homology"/>
<accession>A0A914GXG0</accession>